<dbReference type="PANTHER" id="PTHR34389:SF2">
    <property type="entry name" value="L-RHAMNOSE MUTAROTASE"/>
    <property type="match status" value="1"/>
</dbReference>
<gene>
    <name evidence="1" type="ORF">EV190_12412</name>
</gene>
<dbReference type="EMBL" id="SNYN01000024">
    <property type="protein sequence ID" value="TDQ46577.1"/>
    <property type="molecule type" value="Genomic_DNA"/>
</dbReference>
<dbReference type="OrthoDB" id="9799608at2"/>
<dbReference type="Pfam" id="PF05336">
    <property type="entry name" value="rhaM"/>
    <property type="match status" value="1"/>
</dbReference>
<accession>A0A4V3D762</accession>
<evidence type="ECO:0000313" key="2">
    <source>
        <dbReference type="Proteomes" id="UP000295281"/>
    </source>
</evidence>
<name>A0A4V3D762_9ACTN</name>
<dbReference type="Proteomes" id="UP000295281">
    <property type="component" value="Unassembled WGS sequence"/>
</dbReference>
<dbReference type="SUPFAM" id="SSF54909">
    <property type="entry name" value="Dimeric alpha+beta barrel"/>
    <property type="match status" value="1"/>
</dbReference>
<sequence length="110" mass="13445">MTEARRYGHVVRLRPEHREEYLRLHREVWPEVREMIRSCNIRDYTIYLHGDLLFSHYVHVGEDHAADMDRMAADPRTRDWWRLTDPCQERLPGTPEGEQWLRLPEVWHLS</sequence>
<dbReference type="InterPro" id="IPR011008">
    <property type="entry name" value="Dimeric_a/b-barrel"/>
</dbReference>
<dbReference type="Gene3D" id="3.30.70.100">
    <property type="match status" value="1"/>
</dbReference>
<dbReference type="AlphaFoldDB" id="A0A4V3D762"/>
<proteinExistence type="predicted"/>
<reference evidence="1 2" key="1">
    <citation type="submission" date="2019-03" db="EMBL/GenBank/DDBJ databases">
        <title>Genomic Encyclopedia of Type Strains, Phase IV (KMG-IV): sequencing the most valuable type-strain genomes for metagenomic binning, comparative biology and taxonomic classification.</title>
        <authorList>
            <person name="Goeker M."/>
        </authorList>
    </citation>
    <scope>NUCLEOTIDE SEQUENCE [LARGE SCALE GENOMIC DNA]</scope>
    <source>
        <strain evidence="1 2">DSM 46770</strain>
    </source>
</reference>
<dbReference type="GO" id="GO:0016857">
    <property type="term" value="F:racemase and epimerase activity, acting on carbohydrates and derivatives"/>
    <property type="evidence" value="ECO:0007669"/>
    <property type="project" value="InterPro"/>
</dbReference>
<comment type="caution">
    <text evidence="1">The sequence shown here is derived from an EMBL/GenBank/DDBJ whole genome shotgun (WGS) entry which is preliminary data.</text>
</comment>
<organism evidence="1 2">
    <name type="scientific">Actinorugispora endophytica</name>
    <dbReference type="NCBI Taxonomy" id="1605990"/>
    <lineage>
        <taxon>Bacteria</taxon>
        <taxon>Bacillati</taxon>
        <taxon>Actinomycetota</taxon>
        <taxon>Actinomycetes</taxon>
        <taxon>Streptosporangiales</taxon>
        <taxon>Nocardiopsidaceae</taxon>
        <taxon>Actinorugispora</taxon>
    </lineage>
</organism>
<dbReference type="InterPro" id="IPR008000">
    <property type="entry name" value="Rham/fucose_mutarotase"/>
</dbReference>
<evidence type="ECO:0000313" key="1">
    <source>
        <dbReference type="EMBL" id="TDQ46577.1"/>
    </source>
</evidence>
<protein>
    <submittedName>
        <fullName evidence="1">L-rhamnose mutarotase</fullName>
    </submittedName>
</protein>
<dbReference type="RefSeq" id="WP_133743103.1">
    <property type="nucleotide sequence ID" value="NZ_SNYN01000024.1"/>
</dbReference>
<dbReference type="PANTHER" id="PTHR34389">
    <property type="entry name" value="L-RHAMNOSE MUTAROTASE"/>
    <property type="match status" value="1"/>
</dbReference>
<keyword evidence="2" id="KW-1185">Reference proteome</keyword>